<keyword evidence="1" id="KW-0732">Signal</keyword>
<keyword evidence="3" id="KW-1185">Reference proteome</keyword>
<name>A0ABW1S0C9_9LACO</name>
<accession>A0ABW1S0C9</accession>
<gene>
    <name evidence="2" type="ORF">ACFP5Y_08380</name>
</gene>
<feature type="chain" id="PRO_5046281548" description="Extracellular protein" evidence="1">
    <location>
        <begin position="28"/>
        <end position="98"/>
    </location>
</feature>
<dbReference type="EMBL" id="JBHSSC010000035">
    <property type="protein sequence ID" value="MFC6181233.1"/>
    <property type="molecule type" value="Genomic_DNA"/>
</dbReference>
<protein>
    <recommendedName>
        <fullName evidence="4">Extracellular protein</fullName>
    </recommendedName>
</protein>
<dbReference type="RefSeq" id="WP_137629236.1">
    <property type="nucleotide sequence ID" value="NZ_BJDJ01000019.1"/>
</dbReference>
<evidence type="ECO:0000256" key="1">
    <source>
        <dbReference type="SAM" id="SignalP"/>
    </source>
</evidence>
<reference evidence="3" key="1">
    <citation type="journal article" date="2019" name="Int. J. Syst. Evol. Microbiol.">
        <title>The Global Catalogue of Microorganisms (GCM) 10K type strain sequencing project: providing services to taxonomists for standard genome sequencing and annotation.</title>
        <authorList>
            <consortium name="The Broad Institute Genomics Platform"/>
            <consortium name="The Broad Institute Genome Sequencing Center for Infectious Disease"/>
            <person name="Wu L."/>
            <person name="Ma J."/>
        </authorList>
    </citation>
    <scope>NUCLEOTIDE SEQUENCE [LARGE SCALE GENOMIC DNA]</scope>
    <source>
        <strain evidence="3">CCM 8933</strain>
    </source>
</reference>
<dbReference type="Proteomes" id="UP001596282">
    <property type="component" value="Unassembled WGS sequence"/>
</dbReference>
<feature type="signal peptide" evidence="1">
    <location>
        <begin position="1"/>
        <end position="27"/>
    </location>
</feature>
<comment type="caution">
    <text evidence="2">The sequence shown here is derived from an EMBL/GenBank/DDBJ whole genome shotgun (WGS) entry which is preliminary data.</text>
</comment>
<evidence type="ECO:0000313" key="3">
    <source>
        <dbReference type="Proteomes" id="UP001596282"/>
    </source>
</evidence>
<evidence type="ECO:0008006" key="4">
    <source>
        <dbReference type="Google" id="ProtNLM"/>
    </source>
</evidence>
<sequence length="98" mass="10460">MKKQLQKIALTLLTAGTLFATTGTALADTKTTTPVTENNLTRATTKTVDLATTVTPPKTNLTITPVTKTVKTQAQVQLIASVNSSSQDLSHFKYQPKA</sequence>
<proteinExistence type="predicted"/>
<organism evidence="2 3">
    <name type="scientific">Lactiplantibacillus daowaiensis</name>
    <dbReference type="NCBI Taxonomy" id="2559918"/>
    <lineage>
        <taxon>Bacteria</taxon>
        <taxon>Bacillati</taxon>
        <taxon>Bacillota</taxon>
        <taxon>Bacilli</taxon>
        <taxon>Lactobacillales</taxon>
        <taxon>Lactobacillaceae</taxon>
        <taxon>Lactiplantibacillus</taxon>
    </lineage>
</organism>
<evidence type="ECO:0000313" key="2">
    <source>
        <dbReference type="EMBL" id="MFC6181233.1"/>
    </source>
</evidence>